<evidence type="ECO:0000256" key="1">
    <source>
        <dbReference type="ARBA" id="ARBA00004365"/>
    </source>
</evidence>
<keyword evidence="7" id="KW-0282">Flagellum</keyword>
<reference evidence="7 8" key="1">
    <citation type="journal article" date="2010" name="J. Bacteriol.">
        <title>Complete genome sequence of Enterobacter cloacae subsp. cloacae type strain ATCC 13047.</title>
        <authorList>
            <person name="Ren Y."/>
            <person name="Ren Y."/>
            <person name="Zhou Z."/>
            <person name="Guo X."/>
            <person name="Li Y."/>
            <person name="Feng L."/>
            <person name="Wang L."/>
        </authorList>
    </citation>
    <scope>NUCLEOTIDE SEQUENCE [LARGE SCALE GENOMIC DNA]</scope>
    <source>
        <strain evidence="8">ATCC 13047 / DSM 30054 / NBRC 13535 / NCTC 10005 / WDCM 00083 / NCDC 279-56</strain>
    </source>
</reference>
<keyword evidence="7" id="KW-0966">Cell projection</keyword>
<dbReference type="InterPro" id="IPR001029">
    <property type="entry name" value="Flagellin_N"/>
</dbReference>
<dbReference type="AlphaFoldDB" id="A0A0H3CNN3"/>
<accession>A0A0H3CNN3</accession>
<evidence type="ECO:0000313" key="7">
    <source>
        <dbReference type="EMBL" id="ADF62801.1"/>
    </source>
</evidence>
<comment type="subcellular location">
    <subcellularLocation>
        <location evidence="1">Bacterial flagellum</location>
    </subcellularLocation>
    <subcellularLocation>
        <location evidence="2">Secreted</location>
    </subcellularLocation>
</comment>
<dbReference type="EnsemblBacteria" id="ADF62801">
    <property type="protein sequence ID" value="ADF62801"/>
    <property type="gene ID" value="ECL_03267"/>
</dbReference>
<evidence type="ECO:0000259" key="6">
    <source>
        <dbReference type="Pfam" id="PF00669"/>
    </source>
</evidence>
<dbReference type="HOGENOM" id="CLU_024437_3_0_6"/>
<dbReference type="GO" id="GO:0009424">
    <property type="term" value="C:bacterial-type flagellum hook"/>
    <property type="evidence" value="ECO:0007669"/>
    <property type="project" value="InterPro"/>
</dbReference>
<dbReference type="GO" id="GO:0005576">
    <property type="term" value="C:extracellular region"/>
    <property type="evidence" value="ECO:0007669"/>
    <property type="project" value="UniProtKB-SubCell"/>
</dbReference>
<keyword evidence="4" id="KW-0964">Secreted</keyword>
<dbReference type="EMBL" id="CP001918">
    <property type="protein sequence ID" value="ADF62801.1"/>
    <property type="molecule type" value="Genomic_DNA"/>
</dbReference>
<keyword evidence="7" id="KW-0969">Cilium</keyword>
<evidence type="ECO:0000256" key="4">
    <source>
        <dbReference type="ARBA" id="ARBA00022525"/>
    </source>
</evidence>
<evidence type="ECO:0000256" key="2">
    <source>
        <dbReference type="ARBA" id="ARBA00004613"/>
    </source>
</evidence>
<dbReference type="Gene3D" id="1.20.1330.10">
    <property type="entry name" value="f41 fragment of flagellin, N-terminal domain"/>
    <property type="match status" value="1"/>
</dbReference>
<dbReference type="RefSeq" id="WP_013097773.1">
    <property type="nucleotide sequence ID" value="NC_014121.1"/>
</dbReference>
<feature type="domain" description="Flagellin N-terminal" evidence="6">
    <location>
        <begin position="4"/>
        <end position="142"/>
    </location>
</feature>
<gene>
    <name evidence="7" type="primary">flgL</name>
    <name evidence="7" type="ordered locus">ECL_03267</name>
</gene>
<dbReference type="PANTHER" id="PTHR42792:SF1">
    <property type="entry name" value="FLAGELLAR HOOK-ASSOCIATED PROTEIN 3"/>
    <property type="match status" value="1"/>
</dbReference>
<evidence type="ECO:0000313" key="8">
    <source>
        <dbReference type="Proteomes" id="UP000002363"/>
    </source>
</evidence>
<evidence type="ECO:0000256" key="5">
    <source>
        <dbReference type="ARBA" id="ARBA00023143"/>
    </source>
</evidence>
<dbReference type="STRING" id="716541.ECL_03267"/>
<comment type="similarity">
    <text evidence="3">Belongs to the bacterial flagellin family.</text>
</comment>
<keyword evidence="8" id="KW-1185">Reference proteome</keyword>
<dbReference type="NCBIfam" id="TIGR02550">
    <property type="entry name" value="flagell_flgL"/>
    <property type="match status" value="1"/>
</dbReference>
<dbReference type="PANTHER" id="PTHR42792">
    <property type="entry name" value="FLAGELLIN"/>
    <property type="match status" value="1"/>
</dbReference>
<keyword evidence="5" id="KW-0975">Bacterial flagellum</keyword>
<name>A0A0H3CNN3_ENTCC</name>
<dbReference type="KEGG" id="enc:ECL_03267"/>
<proteinExistence type="inferred from homology"/>
<organism evidence="7 8">
    <name type="scientific">Enterobacter cloacae subsp. cloacae (strain ATCC 13047 / DSM 30054 / NBRC 13535 / NCTC 10005 / WDCM 00083 / NCDC 279-56)</name>
    <dbReference type="NCBI Taxonomy" id="716541"/>
    <lineage>
        <taxon>Bacteria</taxon>
        <taxon>Pseudomonadati</taxon>
        <taxon>Pseudomonadota</taxon>
        <taxon>Gammaproteobacteria</taxon>
        <taxon>Enterobacterales</taxon>
        <taxon>Enterobacteriaceae</taxon>
        <taxon>Enterobacter</taxon>
        <taxon>Enterobacter cloacae complex</taxon>
    </lineage>
</organism>
<dbReference type="PATRIC" id="fig|716541.4.peg.3430"/>
<dbReference type="eggNOG" id="COG1344">
    <property type="taxonomic scope" value="Bacteria"/>
</dbReference>
<dbReference type="SUPFAM" id="SSF64518">
    <property type="entry name" value="Phase 1 flagellin"/>
    <property type="match status" value="1"/>
</dbReference>
<dbReference type="InterPro" id="IPR013384">
    <property type="entry name" value="Flagell_FlgL"/>
</dbReference>
<dbReference type="Pfam" id="PF00669">
    <property type="entry name" value="Flagellin_N"/>
    <property type="match status" value="1"/>
</dbReference>
<dbReference type="OrthoDB" id="9768249at2"/>
<dbReference type="Proteomes" id="UP000002363">
    <property type="component" value="Chromosome"/>
</dbReference>
<evidence type="ECO:0000256" key="3">
    <source>
        <dbReference type="ARBA" id="ARBA00005709"/>
    </source>
</evidence>
<dbReference type="InterPro" id="IPR001492">
    <property type="entry name" value="Flagellin"/>
</dbReference>
<sequence>MRLSTLYMYKNSAETMTKRMSQSNDVYLRMSAGKTLLKASDDPAAATDAVKHQDALAKLEMYSNVRSRARGALEYQDNILNGVGNLLTTTLKEKIVAAKTGSYSPEDRRALGEEIKGIRANLMDLANNRDASGNYIFSGFKTDTPAFDEDGVYQGSTNADHVRRLTVADGTGMQVSHLGRDIFGDIFTVLEDAVAALTADPGDADYDANLEAALSAAMVEVDEGINRLGKAQAELGTNLQQLDALDLSGDVLINDTIVKVQNAIGSDTSKLVTLVSESQMSELAFNASMFVYKKMQSMNLFNMSPS</sequence>
<protein>
    <submittedName>
        <fullName evidence="7">Flagellar hook-associated protein 3</fullName>
    </submittedName>
</protein>
<dbReference type="GO" id="GO:0071973">
    <property type="term" value="P:bacterial-type flagellum-dependent cell motility"/>
    <property type="evidence" value="ECO:0007669"/>
    <property type="project" value="InterPro"/>
</dbReference>
<dbReference type="GO" id="GO:0005198">
    <property type="term" value="F:structural molecule activity"/>
    <property type="evidence" value="ECO:0007669"/>
    <property type="project" value="InterPro"/>
</dbReference>